<dbReference type="SUPFAM" id="SSF46785">
    <property type="entry name" value="Winged helix' DNA-binding domain"/>
    <property type="match status" value="1"/>
</dbReference>
<dbReference type="InterPro" id="IPR030489">
    <property type="entry name" value="TR_Rrf2-type_CS"/>
</dbReference>
<dbReference type="FunFam" id="1.10.10.10:FF:000164">
    <property type="entry name" value="Transcriptional regulator, Rrf2 family"/>
    <property type="match status" value="1"/>
</dbReference>
<dbReference type="InterPro" id="IPR000944">
    <property type="entry name" value="Tscrpt_reg_Rrf2"/>
</dbReference>
<dbReference type="STRING" id="555088.DealDRAFT_1401"/>
<sequence>MRLSTKGRYGVRAMFDLALHSGEGAIALKSVAQREHISEKYLEHLFASLKKAGLIRSVRGAQGGYRLARPPEEITLGDIIRVLEGPIAPTECVIDDDGHESCERSTDCVMRSIWGNVRDQINEILDGITLAQIVEEQRKMSGKGYMYYI</sequence>
<dbReference type="Proteomes" id="UP000006443">
    <property type="component" value="Unassembled WGS sequence"/>
</dbReference>
<dbReference type="InterPro" id="IPR036390">
    <property type="entry name" value="WH_DNA-bd_sf"/>
</dbReference>
<keyword evidence="3" id="KW-1185">Reference proteome</keyword>
<name>C0GFZ2_DETAL</name>
<evidence type="ECO:0000256" key="1">
    <source>
        <dbReference type="ARBA" id="ARBA00023125"/>
    </source>
</evidence>
<organism evidence="2 3">
    <name type="scientific">Dethiobacter alkaliphilus AHT 1</name>
    <dbReference type="NCBI Taxonomy" id="555088"/>
    <lineage>
        <taxon>Bacteria</taxon>
        <taxon>Bacillati</taxon>
        <taxon>Bacillota</taxon>
        <taxon>Dethiobacteria</taxon>
        <taxon>Dethiobacterales</taxon>
        <taxon>Dethiobacteraceae</taxon>
        <taxon>Dethiobacter</taxon>
    </lineage>
</organism>
<protein>
    <submittedName>
        <fullName evidence="2">Transcriptional regulator, BadM/Rrf2 family</fullName>
    </submittedName>
</protein>
<dbReference type="Gene3D" id="1.10.10.10">
    <property type="entry name" value="Winged helix-like DNA-binding domain superfamily/Winged helix DNA-binding domain"/>
    <property type="match status" value="1"/>
</dbReference>
<dbReference type="RefSeq" id="WP_008516128.1">
    <property type="nucleotide sequence ID" value="NZ_ACJM01000006.1"/>
</dbReference>
<dbReference type="NCBIfam" id="TIGR00738">
    <property type="entry name" value="rrf2_super"/>
    <property type="match status" value="1"/>
</dbReference>
<evidence type="ECO:0000313" key="2">
    <source>
        <dbReference type="EMBL" id="EEG77681.1"/>
    </source>
</evidence>
<dbReference type="PANTHER" id="PTHR33221:SF5">
    <property type="entry name" value="HTH-TYPE TRANSCRIPTIONAL REGULATOR ISCR"/>
    <property type="match status" value="1"/>
</dbReference>
<dbReference type="OrthoDB" id="9808360at2"/>
<dbReference type="PANTHER" id="PTHR33221">
    <property type="entry name" value="WINGED HELIX-TURN-HELIX TRANSCRIPTIONAL REGULATOR, RRF2 FAMILY"/>
    <property type="match status" value="1"/>
</dbReference>
<proteinExistence type="predicted"/>
<dbReference type="PROSITE" id="PS51197">
    <property type="entry name" value="HTH_RRF2_2"/>
    <property type="match status" value="1"/>
</dbReference>
<dbReference type="PROSITE" id="PS01332">
    <property type="entry name" value="HTH_RRF2_1"/>
    <property type="match status" value="1"/>
</dbReference>
<dbReference type="AlphaFoldDB" id="C0GFZ2"/>
<accession>C0GFZ2</accession>
<dbReference type="GO" id="GO:0003677">
    <property type="term" value="F:DNA binding"/>
    <property type="evidence" value="ECO:0007669"/>
    <property type="project" value="UniProtKB-KW"/>
</dbReference>
<dbReference type="GO" id="GO:0003700">
    <property type="term" value="F:DNA-binding transcription factor activity"/>
    <property type="evidence" value="ECO:0007669"/>
    <property type="project" value="TreeGrafter"/>
</dbReference>
<dbReference type="EMBL" id="ACJM01000006">
    <property type="protein sequence ID" value="EEG77681.1"/>
    <property type="molecule type" value="Genomic_DNA"/>
</dbReference>
<dbReference type="eggNOG" id="COG1959">
    <property type="taxonomic scope" value="Bacteria"/>
</dbReference>
<dbReference type="Pfam" id="PF02082">
    <property type="entry name" value="Rrf2"/>
    <property type="match status" value="1"/>
</dbReference>
<dbReference type="InterPro" id="IPR036388">
    <property type="entry name" value="WH-like_DNA-bd_sf"/>
</dbReference>
<reference evidence="2 3" key="1">
    <citation type="submission" date="2009-02" db="EMBL/GenBank/DDBJ databases">
        <title>Sequencing of the draft genome and assembly of Dethiobacter alkaliphilus AHT 1.</title>
        <authorList>
            <consortium name="US DOE Joint Genome Institute (JGI-PGF)"/>
            <person name="Lucas S."/>
            <person name="Copeland A."/>
            <person name="Lapidus A."/>
            <person name="Glavina del Rio T."/>
            <person name="Dalin E."/>
            <person name="Tice H."/>
            <person name="Bruce D."/>
            <person name="Goodwin L."/>
            <person name="Pitluck S."/>
            <person name="Larimer F."/>
            <person name="Land M.L."/>
            <person name="Hauser L."/>
            <person name="Muyzer G."/>
        </authorList>
    </citation>
    <scope>NUCLEOTIDE SEQUENCE [LARGE SCALE GENOMIC DNA]</scope>
    <source>
        <strain evidence="2 3">AHT 1</strain>
    </source>
</reference>
<gene>
    <name evidence="2" type="ORF">DealDRAFT_1401</name>
</gene>
<evidence type="ECO:0000313" key="3">
    <source>
        <dbReference type="Proteomes" id="UP000006443"/>
    </source>
</evidence>
<dbReference type="GO" id="GO:0005829">
    <property type="term" value="C:cytosol"/>
    <property type="evidence" value="ECO:0007669"/>
    <property type="project" value="TreeGrafter"/>
</dbReference>
<comment type="caution">
    <text evidence="2">The sequence shown here is derived from an EMBL/GenBank/DDBJ whole genome shotgun (WGS) entry which is preliminary data.</text>
</comment>
<keyword evidence="1" id="KW-0238">DNA-binding</keyword>